<keyword evidence="2" id="KW-1185">Reference proteome</keyword>
<dbReference type="Proteomes" id="UP000218244">
    <property type="component" value="Chromosome"/>
</dbReference>
<gene>
    <name evidence="1" type="ORF">N24_1779</name>
</gene>
<evidence type="ECO:0000313" key="1">
    <source>
        <dbReference type="EMBL" id="BAU96041.1"/>
    </source>
</evidence>
<reference evidence="1 2" key="1">
    <citation type="submission" date="2016-02" db="EMBL/GenBank/DDBJ databases">
        <title>Corynebacterium glutamicum N24 whole genome sequencing project.</title>
        <authorList>
            <person name="Matsutani M."/>
            <person name="Nangtapong N."/>
            <person name="Yakushi T."/>
            <person name="Matsushita K."/>
        </authorList>
    </citation>
    <scope>NUCLEOTIDE SEQUENCE [LARGE SCALE GENOMIC DNA]</scope>
    <source>
        <strain evidence="1 2">N24</strain>
    </source>
</reference>
<sequence>MFPTKDMLALFQPTDPVPADLVQFAPGKLMRTDGLPVDDTLNEISQMFYSTDPASVSDQFMRKQFHGLFHRTASVSDLTEDLYERFAHNPNSMAHWLPKVVAANSAATPAAFLIPETTIWRLPIELAQYIRIQYQDTTPASRAMFNDIISTVFELKSDTTYFIKTGTFSCKFEFANARCSEPEEMGEYFQVVNNIAMMLGAGESVDLVVREYIEDTEDNPTIYHGMPLRTEYRAFIDLDHCDPTTGESEPRLLGITPYWHPSVMEKALALASSDVGAGFGHINDDYHTYRAHKDNLMNKFHVHRDDVIARITALLPTLRAQGLQGQWSVDIMKNGEDFYLIDMALMCESALSELLTVTDEYATVEPSVINDFANQLVIDYDEHNISFDRDYPTGVYSTRTASALS</sequence>
<protein>
    <submittedName>
        <fullName evidence="1">Uncharacterized protein</fullName>
    </submittedName>
</protein>
<accession>A0A160PSV2</accession>
<name>A0A160PSV2_9CORY</name>
<dbReference type="KEGG" id="csur:N24_1779"/>
<proteinExistence type="predicted"/>
<evidence type="ECO:0000313" key="2">
    <source>
        <dbReference type="Proteomes" id="UP000218244"/>
    </source>
</evidence>
<dbReference type="AlphaFoldDB" id="A0A160PSV2"/>
<dbReference type="EMBL" id="AP017369">
    <property type="protein sequence ID" value="BAU96041.1"/>
    <property type="molecule type" value="Genomic_DNA"/>
</dbReference>
<dbReference type="RefSeq" id="WP_231910947.1">
    <property type="nucleotide sequence ID" value="NZ_AP017369.1"/>
</dbReference>
<organism evidence="1 2">
    <name type="scientific">Corynebacterium suranareeae</name>
    <dbReference type="NCBI Taxonomy" id="2506452"/>
    <lineage>
        <taxon>Bacteria</taxon>
        <taxon>Bacillati</taxon>
        <taxon>Actinomycetota</taxon>
        <taxon>Actinomycetes</taxon>
        <taxon>Mycobacteriales</taxon>
        <taxon>Corynebacteriaceae</taxon>
        <taxon>Corynebacterium</taxon>
    </lineage>
</organism>